<dbReference type="EMBL" id="QGKV02000297">
    <property type="protein sequence ID" value="KAF3605801.1"/>
    <property type="molecule type" value="Genomic_DNA"/>
</dbReference>
<feature type="compositionally biased region" description="Low complexity" evidence="1">
    <location>
        <begin position="92"/>
        <end position="104"/>
    </location>
</feature>
<sequence length="198" mass="21774">MRENKHGAPPIAVIERGKEMDHACQTAAEYVFAGSSERKQRLLFWVLNNVGGAEAETRDKELGCQHAPGLQHGDYLFPQTVPSAPTTRKLETTSSSHVSTSKPSGVRSSSGANRLHRLSQIVVPIWAATLGPTMKVKDTECAGHVGRQKLPSHDSVLVFYRSQVPETFRRRVLQGDSTGTAWKRLENIAMSKTSFHGI</sequence>
<comment type="caution">
    <text evidence="2">The sequence shown here is derived from an EMBL/GenBank/DDBJ whole genome shotgun (WGS) entry which is preliminary data.</text>
</comment>
<gene>
    <name evidence="2" type="ORF">DY000_02047229</name>
</gene>
<name>A0ABQ7EQU0_BRACR</name>
<proteinExistence type="predicted"/>
<reference evidence="2 3" key="1">
    <citation type="journal article" date="2020" name="BMC Genomics">
        <title>Intraspecific diversification of the crop wild relative Brassica cretica Lam. using demographic model selection.</title>
        <authorList>
            <person name="Kioukis A."/>
            <person name="Michalopoulou V.A."/>
            <person name="Briers L."/>
            <person name="Pirintsos S."/>
            <person name="Studholme D.J."/>
            <person name="Pavlidis P."/>
            <person name="Sarris P.F."/>
        </authorList>
    </citation>
    <scope>NUCLEOTIDE SEQUENCE [LARGE SCALE GENOMIC DNA]</scope>
    <source>
        <strain evidence="3">cv. PFS-1207/04</strain>
    </source>
</reference>
<evidence type="ECO:0000313" key="2">
    <source>
        <dbReference type="EMBL" id="KAF3605801.1"/>
    </source>
</evidence>
<protein>
    <submittedName>
        <fullName evidence="2">Uncharacterized protein</fullName>
    </submittedName>
</protein>
<evidence type="ECO:0000313" key="3">
    <source>
        <dbReference type="Proteomes" id="UP000266723"/>
    </source>
</evidence>
<dbReference type="Proteomes" id="UP000266723">
    <property type="component" value="Unassembled WGS sequence"/>
</dbReference>
<feature type="region of interest" description="Disordered" evidence="1">
    <location>
        <begin position="82"/>
        <end position="111"/>
    </location>
</feature>
<accession>A0ABQ7EQU0</accession>
<keyword evidence="3" id="KW-1185">Reference proteome</keyword>
<evidence type="ECO:0000256" key="1">
    <source>
        <dbReference type="SAM" id="MobiDB-lite"/>
    </source>
</evidence>
<organism evidence="2 3">
    <name type="scientific">Brassica cretica</name>
    <name type="common">Mustard</name>
    <dbReference type="NCBI Taxonomy" id="69181"/>
    <lineage>
        <taxon>Eukaryota</taxon>
        <taxon>Viridiplantae</taxon>
        <taxon>Streptophyta</taxon>
        <taxon>Embryophyta</taxon>
        <taxon>Tracheophyta</taxon>
        <taxon>Spermatophyta</taxon>
        <taxon>Magnoliopsida</taxon>
        <taxon>eudicotyledons</taxon>
        <taxon>Gunneridae</taxon>
        <taxon>Pentapetalae</taxon>
        <taxon>rosids</taxon>
        <taxon>malvids</taxon>
        <taxon>Brassicales</taxon>
        <taxon>Brassicaceae</taxon>
        <taxon>Brassiceae</taxon>
        <taxon>Brassica</taxon>
    </lineage>
</organism>